<evidence type="ECO:0000256" key="2">
    <source>
        <dbReference type="ARBA" id="ARBA00022679"/>
    </source>
</evidence>
<dbReference type="GO" id="GO:0016888">
    <property type="term" value="F:DNA endonuclease activity, producing 5'-phosphomonoesters"/>
    <property type="evidence" value="ECO:0007669"/>
    <property type="project" value="InterPro"/>
</dbReference>
<gene>
    <name evidence="14" type="ORF">HYC85_029780</name>
</gene>
<dbReference type="GO" id="GO:0003677">
    <property type="term" value="F:DNA binding"/>
    <property type="evidence" value="ECO:0007669"/>
    <property type="project" value="UniProtKB-KW"/>
</dbReference>
<dbReference type="InterPro" id="IPR022692">
    <property type="entry name" value="Gemini_AL1_REP_central"/>
</dbReference>
<dbReference type="Gene3D" id="3.40.1310.20">
    <property type="match status" value="1"/>
</dbReference>
<evidence type="ECO:0000256" key="4">
    <source>
        <dbReference type="ARBA" id="ARBA00022705"/>
    </source>
</evidence>
<evidence type="ECO:0000256" key="1">
    <source>
        <dbReference type="ARBA" id="ARBA00006240"/>
    </source>
</evidence>
<dbReference type="GO" id="GO:0005198">
    <property type="term" value="F:structural molecule activity"/>
    <property type="evidence" value="ECO:0007669"/>
    <property type="project" value="InterPro"/>
</dbReference>
<keyword evidence="15" id="KW-1185">Reference proteome</keyword>
<dbReference type="InterPro" id="IPR049912">
    <property type="entry name" value="CRESS_DNA_REP"/>
</dbReference>
<keyword evidence="4" id="KW-0235">DNA replication</keyword>
<comment type="similarity">
    <text evidence="1">Belongs to the geminiviridae Rep protein family.</text>
</comment>
<keyword evidence="2" id="KW-0808">Transferase</keyword>
<dbReference type="PRINTS" id="PR00227">
    <property type="entry name" value="GEMCOATAL1"/>
</dbReference>
<dbReference type="Proteomes" id="UP000593564">
    <property type="component" value="Unassembled WGS sequence"/>
</dbReference>
<dbReference type="PRINTS" id="PR00228">
    <property type="entry name" value="GEMCOATCLVL1"/>
</dbReference>
<evidence type="ECO:0000256" key="12">
    <source>
        <dbReference type="SAM" id="MobiDB-lite"/>
    </source>
</evidence>
<dbReference type="InterPro" id="IPR001191">
    <property type="entry name" value="Gemini_AL1_REP"/>
</dbReference>
<dbReference type="GO" id="GO:0000166">
    <property type="term" value="F:nucleotide binding"/>
    <property type="evidence" value="ECO:0007669"/>
    <property type="project" value="UniProtKB-KW"/>
</dbReference>
<keyword evidence="9" id="KW-0378">Hydrolase</keyword>
<evidence type="ECO:0000256" key="8">
    <source>
        <dbReference type="ARBA" id="ARBA00022759"/>
    </source>
</evidence>
<evidence type="ECO:0000256" key="5">
    <source>
        <dbReference type="ARBA" id="ARBA00022722"/>
    </source>
</evidence>
<comment type="caution">
    <text evidence="14">The sequence shown here is derived from an EMBL/GenBank/DDBJ whole genome shotgun (WGS) entry which is preliminary data.</text>
</comment>
<sequence>MPRQASFCFYAKNVFLTYPQCPCPKEQLLELLQSLLQLACQPYYILVTRELHEDGNPHFHAMVQCTKKIQTSNPRFFDLTGTNGRIYHPNIEKLHSPTASRHPSKNRDELWKGILGKAETEEQFFALCKEICPTDYVTKYPQLKTFFRNHYKRERPPYTSPFNSFPFLNEEVKKWAKNNILFNSCPPLITGTRAEAHPPNLPLPRRTLKNRQNRLGQKPRTTQLLLRQNKLQGLRPRCRLQRDRRHQILDSPYQINEEFSRLPERFPCIC</sequence>
<evidence type="ECO:0000256" key="9">
    <source>
        <dbReference type="ARBA" id="ARBA00022801"/>
    </source>
</evidence>
<keyword evidence="7" id="KW-0547">Nucleotide-binding</keyword>
<keyword evidence="11" id="KW-0238">DNA-binding</keyword>
<evidence type="ECO:0000256" key="3">
    <source>
        <dbReference type="ARBA" id="ARBA00022695"/>
    </source>
</evidence>
<dbReference type="PROSITE" id="PS52020">
    <property type="entry name" value="CRESS_DNA_REP"/>
    <property type="match status" value="1"/>
</dbReference>
<keyword evidence="5" id="KW-0540">Nuclease</keyword>
<keyword evidence="10" id="KW-0190">Covalent protein-DNA linkage</keyword>
<evidence type="ECO:0000259" key="13">
    <source>
        <dbReference type="PROSITE" id="PS52020"/>
    </source>
</evidence>
<dbReference type="GO" id="GO:0046872">
    <property type="term" value="F:metal ion binding"/>
    <property type="evidence" value="ECO:0007669"/>
    <property type="project" value="UniProtKB-KW"/>
</dbReference>
<dbReference type="GO" id="GO:0016779">
    <property type="term" value="F:nucleotidyltransferase activity"/>
    <property type="evidence" value="ECO:0007669"/>
    <property type="project" value="UniProtKB-KW"/>
</dbReference>
<evidence type="ECO:0000256" key="10">
    <source>
        <dbReference type="ARBA" id="ARBA00023124"/>
    </source>
</evidence>
<reference evidence="15" key="1">
    <citation type="journal article" date="2020" name="Nat. Commun.">
        <title>Genome assembly of wild tea tree DASZ reveals pedigree and selection history of tea varieties.</title>
        <authorList>
            <person name="Zhang W."/>
            <person name="Zhang Y."/>
            <person name="Qiu H."/>
            <person name="Guo Y."/>
            <person name="Wan H."/>
            <person name="Zhang X."/>
            <person name="Scossa F."/>
            <person name="Alseekh S."/>
            <person name="Zhang Q."/>
            <person name="Wang P."/>
            <person name="Xu L."/>
            <person name="Schmidt M.H."/>
            <person name="Jia X."/>
            <person name="Li D."/>
            <person name="Zhu A."/>
            <person name="Guo F."/>
            <person name="Chen W."/>
            <person name="Ni D."/>
            <person name="Usadel B."/>
            <person name="Fernie A.R."/>
            <person name="Wen W."/>
        </authorList>
    </citation>
    <scope>NUCLEOTIDE SEQUENCE [LARGE SCALE GENOMIC DNA]</scope>
    <source>
        <strain evidence="15">cv. G240</strain>
    </source>
</reference>
<evidence type="ECO:0000256" key="6">
    <source>
        <dbReference type="ARBA" id="ARBA00022723"/>
    </source>
</evidence>
<name>A0A7J7FZ21_CAMSI</name>
<feature type="domain" description="CRESS-DNA virus Rep endonuclease" evidence="13">
    <location>
        <begin position="8"/>
        <end position="118"/>
    </location>
</feature>
<dbReference type="InterPro" id="IPR001301">
    <property type="entry name" value="Gemini_AL1_CLV"/>
</dbReference>
<accession>A0A7J7FZ21</accession>
<proteinExistence type="inferred from homology"/>
<dbReference type="Pfam" id="PF08283">
    <property type="entry name" value="Gemini_AL1_M"/>
    <property type="match status" value="1"/>
</dbReference>
<reference evidence="14 15" key="2">
    <citation type="submission" date="2020-07" db="EMBL/GenBank/DDBJ databases">
        <title>Genome assembly of wild tea tree DASZ reveals pedigree and selection history of tea varieties.</title>
        <authorList>
            <person name="Zhang W."/>
        </authorList>
    </citation>
    <scope>NUCLEOTIDE SEQUENCE [LARGE SCALE GENOMIC DNA]</scope>
    <source>
        <strain evidence="15">cv. G240</strain>
        <tissue evidence="14">Leaf</tissue>
    </source>
</reference>
<dbReference type="Pfam" id="PF00799">
    <property type="entry name" value="Gemini_AL1"/>
    <property type="match status" value="1"/>
</dbReference>
<dbReference type="GO" id="GO:0006260">
    <property type="term" value="P:DNA replication"/>
    <property type="evidence" value="ECO:0007669"/>
    <property type="project" value="UniProtKB-KW"/>
</dbReference>
<organism evidence="14 15">
    <name type="scientific">Camellia sinensis</name>
    <name type="common">Tea plant</name>
    <name type="synonym">Thea sinensis</name>
    <dbReference type="NCBI Taxonomy" id="4442"/>
    <lineage>
        <taxon>Eukaryota</taxon>
        <taxon>Viridiplantae</taxon>
        <taxon>Streptophyta</taxon>
        <taxon>Embryophyta</taxon>
        <taxon>Tracheophyta</taxon>
        <taxon>Spermatophyta</taxon>
        <taxon>Magnoliopsida</taxon>
        <taxon>eudicotyledons</taxon>
        <taxon>Gunneridae</taxon>
        <taxon>Pentapetalae</taxon>
        <taxon>asterids</taxon>
        <taxon>Ericales</taxon>
        <taxon>Theaceae</taxon>
        <taxon>Camellia</taxon>
    </lineage>
</organism>
<evidence type="ECO:0000256" key="11">
    <source>
        <dbReference type="ARBA" id="ARBA00023125"/>
    </source>
</evidence>
<evidence type="ECO:0000313" key="14">
    <source>
        <dbReference type="EMBL" id="KAF5933609.1"/>
    </source>
</evidence>
<feature type="region of interest" description="Disordered" evidence="12">
    <location>
        <begin position="193"/>
        <end position="219"/>
    </location>
</feature>
<dbReference type="AlphaFoldDB" id="A0A7J7FZ21"/>
<keyword evidence="8" id="KW-0255">Endonuclease</keyword>
<protein>
    <recommendedName>
        <fullName evidence="13">CRESS-DNA virus Rep endonuclease domain-containing protein</fullName>
    </recommendedName>
</protein>
<dbReference type="EMBL" id="JACBKZ010000014">
    <property type="protein sequence ID" value="KAF5933609.1"/>
    <property type="molecule type" value="Genomic_DNA"/>
</dbReference>
<keyword evidence="6" id="KW-0479">Metal-binding</keyword>
<keyword evidence="3" id="KW-0548">Nucleotidyltransferase</keyword>
<dbReference type="SUPFAM" id="SSF55464">
    <property type="entry name" value="Origin of replication-binding domain, RBD-like"/>
    <property type="match status" value="1"/>
</dbReference>
<evidence type="ECO:0000313" key="15">
    <source>
        <dbReference type="Proteomes" id="UP000593564"/>
    </source>
</evidence>
<evidence type="ECO:0000256" key="7">
    <source>
        <dbReference type="ARBA" id="ARBA00022741"/>
    </source>
</evidence>